<sequence>MDSNKVSRYKSIGYNNETGSVSHYNKYISEECFFDKLINYINFKNNNIVIVCHAINSLIPFVSILSKYNTLNKVLIKPKSIDREIIEYLDVNEYDFEILNRFSYSTKDKLLEKFESFSNGDKCIILDIGGYFSSIFDNNDIVKNVIGIVEDTENGQQKYESKDLSTIDIPLFSIARSFPKETEDWWVGVAILFSAEKQFRALGKTFNGKQILVIGFGKIGKSIAQYLQRYGYHVTVYDRDPRKLVHATCLNLNIIKNRSKFNHFDVIFCATGNKSISENDLKEFDRVCYFFSVTSADDEFDIDFNEFKLAKEKFYISNNNSNLYFCNKGNAVNFIDGGEIGYFAHIVQGAIVCAAQKVVKADYELNKINELTDNDEIFLSEIYLETFL</sequence>
<name>A0A1M7YXG6_9VIBR</name>
<dbReference type="EC" id="3.3.1.1" evidence="6"/>
<protein>
    <submittedName>
        <fullName evidence="6">Adenosylhomocysteinase</fullName>
        <ecNumber evidence="6">3.3.1.1</ecNumber>
    </submittedName>
</protein>
<reference evidence="7" key="1">
    <citation type="submission" date="2016-12" db="EMBL/GenBank/DDBJ databases">
        <authorList>
            <person name="Rodrigo-Torres L."/>
            <person name="Arahal R.D."/>
            <person name="Lucena T."/>
        </authorList>
    </citation>
    <scope>NUCLEOTIDE SEQUENCE [LARGE SCALE GENOMIC DNA]</scope>
</reference>
<comment type="similarity">
    <text evidence="2">Belongs to the adenosylhomocysteinase family.</text>
</comment>
<dbReference type="SUPFAM" id="SSF51735">
    <property type="entry name" value="NAD(P)-binding Rossmann-fold domains"/>
    <property type="match status" value="1"/>
</dbReference>
<dbReference type="InterPro" id="IPR036291">
    <property type="entry name" value="NAD(P)-bd_dom_sf"/>
</dbReference>
<dbReference type="GO" id="GO:0006730">
    <property type="term" value="P:one-carbon metabolic process"/>
    <property type="evidence" value="ECO:0007669"/>
    <property type="project" value="UniProtKB-KW"/>
</dbReference>
<evidence type="ECO:0000256" key="4">
    <source>
        <dbReference type="ARBA" id="ARBA00023027"/>
    </source>
</evidence>
<dbReference type="InterPro" id="IPR042172">
    <property type="entry name" value="Adenosylhomocyst_ase-like_sf"/>
</dbReference>
<evidence type="ECO:0000256" key="1">
    <source>
        <dbReference type="ARBA" id="ARBA00001911"/>
    </source>
</evidence>
<comment type="cofactor">
    <cofactor evidence="1">
        <name>NAD(+)</name>
        <dbReference type="ChEBI" id="CHEBI:57540"/>
    </cofactor>
</comment>
<dbReference type="PANTHER" id="PTHR23420">
    <property type="entry name" value="ADENOSYLHOMOCYSTEINASE"/>
    <property type="match status" value="1"/>
</dbReference>
<dbReference type="OrthoDB" id="5852672at2"/>
<feature type="domain" description="S-adenosyl-L-homocysteine hydrolase NAD binding" evidence="5">
    <location>
        <begin position="191"/>
        <end position="339"/>
    </location>
</feature>
<keyword evidence="4" id="KW-0520">NAD</keyword>
<evidence type="ECO:0000313" key="6">
    <source>
        <dbReference type="EMBL" id="SHO57370.1"/>
    </source>
</evidence>
<dbReference type="STRING" id="1117707.VQ7734_03139"/>
<organism evidence="6 7">
    <name type="scientific">Vibrio quintilis</name>
    <dbReference type="NCBI Taxonomy" id="1117707"/>
    <lineage>
        <taxon>Bacteria</taxon>
        <taxon>Pseudomonadati</taxon>
        <taxon>Pseudomonadota</taxon>
        <taxon>Gammaproteobacteria</taxon>
        <taxon>Vibrionales</taxon>
        <taxon>Vibrionaceae</taxon>
        <taxon>Vibrio</taxon>
    </lineage>
</organism>
<evidence type="ECO:0000256" key="3">
    <source>
        <dbReference type="ARBA" id="ARBA00022563"/>
    </source>
</evidence>
<gene>
    <name evidence="6" type="primary">ahcY</name>
    <name evidence="6" type="ORF">VQ7734_03139</name>
</gene>
<dbReference type="RefSeq" id="WP_073584223.1">
    <property type="nucleotide sequence ID" value="NZ_AP024898.1"/>
</dbReference>
<keyword evidence="3" id="KW-0554">One-carbon metabolism</keyword>
<dbReference type="InterPro" id="IPR015878">
    <property type="entry name" value="Ado_hCys_hydrolase_NAD-bd"/>
</dbReference>
<dbReference type="Pfam" id="PF00670">
    <property type="entry name" value="AdoHcyase_NAD"/>
    <property type="match status" value="1"/>
</dbReference>
<dbReference type="GO" id="GO:0033353">
    <property type="term" value="P:S-adenosylmethionine cycle"/>
    <property type="evidence" value="ECO:0007669"/>
    <property type="project" value="TreeGrafter"/>
</dbReference>
<dbReference type="EMBL" id="FRFG01000037">
    <property type="protein sequence ID" value="SHO57370.1"/>
    <property type="molecule type" value="Genomic_DNA"/>
</dbReference>
<dbReference type="GO" id="GO:0005829">
    <property type="term" value="C:cytosol"/>
    <property type="evidence" value="ECO:0007669"/>
    <property type="project" value="TreeGrafter"/>
</dbReference>
<keyword evidence="7" id="KW-1185">Reference proteome</keyword>
<dbReference type="InterPro" id="IPR000043">
    <property type="entry name" value="Adenosylhomocysteinase-like"/>
</dbReference>
<dbReference type="GO" id="GO:0004013">
    <property type="term" value="F:adenosylhomocysteinase activity"/>
    <property type="evidence" value="ECO:0007669"/>
    <property type="project" value="TreeGrafter"/>
</dbReference>
<dbReference type="PANTHER" id="PTHR23420:SF0">
    <property type="entry name" value="ADENOSYLHOMOCYSTEINASE"/>
    <property type="match status" value="1"/>
</dbReference>
<proteinExistence type="inferred from homology"/>
<dbReference type="AlphaFoldDB" id="A0A1M7YXG6"/>
<dbReference type="SMART" id="SM00997">
    <property type="entry name" value="AdoHcyase_NAD"/>
    <property type="match status" value="1"/>
</dbReference>
<dbReference type="Gene3D" id="3.40.50.1480">
    <property type="entry name" value="Adenosylhomocysteinase-like"/>
    <property type="match status" value="1"/>
</dbReference>
<evidence type="ECO:0000256" key="2">
    <source>
        <dbReference type="ARBA" id="ARBA00007122"/>
    </source>
</evidence>
<keyword evidence="6" id="KW-0378">Hydrolase</keyword>
<dbReference type="Gene3D" id="3.40.50.720">
    <property type="entry name" value="NAD(P)-binding Rossmann-like Domain"/>
    <property type="match status" value="1"/>
</dbReference>
<evidence type="ECO:0000313" key="7">
    <source>
        <dbReference type="Proteomes" id="UP000184600"/>
    </source>
</evidence>
<accession>A0A1M7YXG6</accession>
<dbReference type="Proteomes" id="UP000184600">
    <property type="component" value="Unassembled WGS sequence"/>
</dbReference>
<evidence type="ECO:0000259" key="5">
    <source>
        <dbReference type="SMART" id="SM00997"/>
    </source>
</evidence>